<dbReference type="EMBL" id="BPFB01000017">
    <property type="protein sequence ID" value="GIU46632.1"/>
    <property type="molecule type" value="Genomic_DNA"/>
</dbReference>
<comment type="similarity">
    <text evidence="13">Belongs to the LpxK family.</text>
</comment>
<evidence type="ECO:0000256" key="7">
    <source>
        <dbReference type="ARBA" id="ARBA00022679"/>
    </source>
</evidence>
<accession>A0ABQ4PGE4</accession>
<gene>
    <name evidence="13 15" type="primary">lpxK</name>
    <name evidence="15" type="ORF">TUM4630_17610</name>
</gene>
<dbReference type="RefSeq" id="WP_119977012.1">
    <property type="nucleotide sequence ID" value="NZ_BPFB01000017.1"/>
</dbReference>
<comment type="function">
    <text evidence="1 13">Transfers the gamma-phosphate of ATP to the 4'-position of a tetraacyldisaccharide 1-phosphate intermediate (termed DS-1-P) to form tetraacyldisaccharide 1,4'-bis-phosphate (lipid IVA).</text>
</comment>
<dbReference type="NCBIfam" id="TIGR00682">
    <property type="entry name" value="lpxK"/>
    <property type="match status" value="1"/>
</dbReference>
<proteinExistence type="inferred from homology"/>
<evidence type="ECO:0000256" key="12">
    <source>
        <dbReference type="ARBA" id="ARBA00029757"/>
    </source>
</evidence>
<evidence type="ECO:0000313" key="15">
    <source>
        <dbReference type="EMBL" id="GIU46632.1"/>
    </source>
</evidence>
<name>A0ABQ4PGE4_9GAMM</name>
<evidence type="ECO:0000256" key="3">
    <source>
        <dbReference type="ARBA" id="ARBA00012071"/>
    </source>
</evidence>
<comment type="caution">
    <text evidence="15">The sequence shown here is derived from an EMBL/GenBank/DDBJ whole genome shotgun (WGS) entry which is preliminary data.</text>
</comment>
<keyword evidence="14" id="KW-0472">Membrane</keyword>
<evidence type="ECO:0000256" key="4">
    <source>
        <dbReference type="ARBA" id="ARBA00016436"/>
    </source>
</evidence>
<evidence type="ECO:0000256" key="5">
    <source>
        <dbReference type="ARBA" id="ARBA00022516"/>
    </source>
</evidence>
<dbReference type="PANTHER" id="PTHR42724:SF1">
    <property type="entry name" value="TETRAACYLDISACCHARIDE 4'-KINASE, MITOCHONDRIAL-RELATED"/>
    <property type="match status" value="1"/>
</dbReference>
<dbReference type="Proteomes" id="UP000761574">
    <property type="component" value="Unassembled WGS sequence"/>
</dbReference>
<keyword evidence="11 13" id="KW-0443">Lipid metabolism</keyword>
<sequence length="345" mass="37980">MQGFVNRLWYAKASVGYRLLALALLPLCGLFYLVTATRRLLFRVGIKSATQMPVPVIVVGNITVGGSGKTPTVIYLIELLRRHGYRPGVVSRGYGVDFNGVKSVLPGMPAREVGDEPAMIVARTQVPMVIGAKRVEACHALLQAHDVDIIISDDGLQHYALARDIELLILDGERRFGNGYLLPAGPLREGRWRQQAVDFTLVNGDECQEGEWLMQLHAAQWQPVKPPQGDGLSAAVFSVEPQAVAIAGIGNPQRFFNTLNQLGITTQKQHAFDDHHPLTLADIDAIACGAQVLMTEKDAVKCREFAKQNWWYLPVDAKIAPQFEQQLIAQLQQRKSVQQGNSNGV</sequence>
<dbReference type="SUPFAM" id="SSF52540">
    <property type="entry name" value="P-loop containing nucleoside triphosphate hydrolases"/>
    <property type="match status" value="1"/>
</dbReference>
<evidence type="ECO:0000256" key="14">
    <source>
        <dbReference type="SAM" id="Phobius"/>
    </source>
</evidence>
<reference evidence="15 16" key="1">
    <citation type="submission" date="2021-05" db="EMBL/GenBank/DDBJ databases">
        <title>Molecular characterization for Shewanella algae harboring chromosomal blaOXA-55-like strains isolated from clinical and environment sample.</title>
        <authorList>
            <person name="Ohama Y."/>
            <person name="Aoki K."/>
            <person name="Harada S."/>
            <person name="Moriya K."/>
            <person name="Ishii Y."/>
            <person name="Tateda K."/>
        </authorList>
    </citation>
    <scope>NUCLEOTIDE SEQUENCE [LARGE SCALE GENOMIC DNA]</scope>
    <source>
        <strain evidence="15 16">LMG 23746</strain>
    </source>
</reference>
<feature type="transmembrane region" description="Helical" evidence="14">
    <location>
        <begin position="15"/>
        <end position="34"/>
    </location>
</feature>
<keyword evidence="5 13" id="KW-0444">Lipid biosynthesis</keyword>
<keyword evidence="6 13" id="KW-0441">Lipid A biosynthesis</keyword>
<evidence type="ECO:0000256" key="6">
    <source>
        <dbReference type="ARBA" id="ARBA00022556"/>
    </source>
</evidence>
<keyword evidence="10 13" id="KW-0067">ATP-binding</keyword>
<evidence type="ECO:0000256" key="1">
    <source>
        <dbReference type="ARBA" id="ARBA00002274"/>
    </source>
</evidence>
<dbReference type="InterPro" id="IPR027417">
    <property type="entry name" value="P-loop_NTPase"/>
</dbReference>
<dbReference type="Pfam" id="PF02606">
    <property type="entry name" value="LpxK"/>
    <property type="match status" value="1"/>
</dbReference>
<keyword evidence="14" id="KW-1133">Transmembrane helix</keyword>
<evidence type="ECO:0000256" key="8">
    <source>
        <dbReference type="ARBA" id="ARBA00022741"/>
    </source>
</evidence>
<feature type="binding site" evidence="13">
    <location>
        <begin position="63"/>
        <end position="70"/>
    </location>
    <ligand>
        <name>ATP</name>
        <dbReference type="ChEBI" id="CHEBI:30616"/>
    </ligand>
</feature>
<keyword evidence="14" id="KW-0812">Transmembrane</keyword>
<keyword evidence="8 13" id="KW-0547">Nucleotide-binding</keyword>
<keyword evidence="7 13" id="KW-0808">Transferase</keyword>
<evidence type="ECO:0000256" key="9">
    <source>
        <dbReference type="ARBA" id="ARBA00022777"/>
    </source>
</evidence>
<dbReference type="EC" id="2.7.1.130" evidence="3 13"/>
<dbReference type="HAMAP" id="MF_00409">
    <property type="entry name" value="LpxK"/>
    <property type="match status" value="1"/>
</dbReference>
<evidence type="ECO:0000256" key="10">
    <source>
        <dbReference type="ARBA" id="ARBA00022840"/>
    </source>
</evidence>
<comment type="catalytic activity">
    <reaction evidence="13">
        <text>a lipid A disaccharide + ATP = a lipid IVA + ADP + H(+)</text>
        <dbReference type="Rhea" id="RHEA:67840"/>
        <dbReference type="ChEBI" id="CHEBI:15378"/>
        <dbReference type="ChEBI" id="CHEBI:30616"/>
        <dbReference type="ChEBI" id="CHEBI:176343"/>
        <dbReference type="ChEBI" id="CHEBI:176425"/>
        <dbReference type="ChEBI" id="CHEBI:456216"/>
        <dbReference type="EC" id="2.7.1.130"/>
    </reaction>
</comment>
<dbReference type="InterPro" id="IPR003758">
    <property type="entry name" value="LpxK"/>
</dbReference>
<organism evidence="15 16">
    <name type="scientific">Shewanella algidipiscicola</name>
    <dbReference type="NCBI Taxonomy" id="614070"/>
    <lineage>
        <taxon>Bacteria</taxon>
        <taxon>Pseudomonadati</taxon>
        <taxon>Pseudomonadota</taxon>
        <taxon>Gammaproteobacteria</taxon>
        <taxon>Alteromonadales</taxon>
        <taxon>Shewanellaceae</taxon>
        <taxon>Shewanella</taxon>
    </lineage>
</organism>
<keyword evidence="16" id="KW-1185">Reference proteome</keyword>
<evidence type="ECO:0000313" key="16">
    <source>
        <dbReference type="Proteomes" id="UP000761574"/>
    </source>
</evidence>
<evidence type="ECO:0000256" key="13">
    <source>
        <dbReference type="HAMAP-Rule" id="MF_00409"/>
    </source>
</evidence>
<comment type="pathway">
    <text evidence="2 13">Glycolipid biosynthesis; lipid IV(A) biosynthesis; lipid IV(A) from (3R)-3-hydroxytetradecanoyl-[acyl-carrier-protein] and UDP-N-acetyl-alpha-D-glucosamine: step 6/6.</text>
</comment>
<protein>
    <recommendedName>
        <fullName evidence="4 13">Tetraacyldisaccharide 4'-kinase</fullName>
        <ecNumber evidence="3 13">2.7.1.130</ecNumber>
    </recommendedName>
    <alternativeName>
        <fullName evidence="12 13">Lipid A 4'-kinase</fullName>
    </alternativeName>
</protein>
<dbReference type="PANTHER" id="PTHR42724">
    <property type="entry name" value="TETRAACYLDISACCHARIDE 4'-KINASE"/>
    <property type="match status" value="1"/>
</dbReference>
<keyword evidence="9 13" id="KW-0418">Kinase</keyword>
<evidence type="ECO:0000256" key="2">
    <source>
        <dbReference type="ARBA" id="ARBA00004870"/>
    </source>
</evidence>
<evidence type="ECO:0000256" key="11">
    <source>
        <dbReference type="ARBA" id="ARBA00023098"/>
    </source>
</evidence>